<comment type="similarity">
    <text evidence="1">Belongs to the thioredoxin family. DsbA subfamily.</text>
</comment>
<dbReference type="Proteomes" id="UP000502041">
    <property type="component" value="Chromosome"/>
</dbReference>
<dbReference type="AlphaFoldDB" id="A0A6H2H9Q0"/>
<evidence type="ECO:0000256" key="1">
    <source>
        <dbReference type="ARBA" id="ARBA00005791"/>
    </source>
</evidence>
<protein>
    <submittedName>
        <fullName evidence="3">Disulfide bond formation protein D</fullName>
    </submittedName>
</protein>
<gene>
    <name evidence="3" type="primary">bdbD</name>
    <name evidence="3" type="ORF">HC248_01803</name>
</gene>
<dbReference type="InterPro" id="IPR012336">
    <property type="entry name" value="Thioredoxin-like_fold"/>
</dbReference>
<proteinExistence type="inferred from homology"/>
<sequence>MQSLLTIRESSDHILGPLSAPITVIEYADFSCPSCLQAQSALKIMSVQFEGQMRIVFRHFPVRELHPLSELVAQAAEAAGAQGKFWPMHDLLFNHQQHLSESYLQTLAQQLDLDMARYHNDIQGHVYLQRVREHIADGHKLALRATPSFFVNGQLVDVSFGLDHLHKSVEALVLRH</sequence>
<dbReference type="Gene3D" id="3.40.30.10">
    <property type="entry name" value="Glutaredoxin"/>
    <property type="match status" value="1"/>
</dbReference>
<dbReference type="KEGG" id="pvac:HC248_01803"/>
<dbReference type="EMBL" id="CP051461">
    <property type="protein sequence ID" value="QJC56497.1"/>
    <property type="molecule type" value="Genomic_DNA"/>
</dbReference>
<dbReference type="RefSeq" id="WP_168922193.1">
    <property type="nucleotide sequence ID" value="NZ_CP051461.1"/>
</dbReference>
<dbReference type="InterPro" id="IPR036249">
    <property type="entry name" value="Thioredoxin-like_sf"/>
</dbReference>
<evidence type="ECO:0000259" key="2">
    <source>
        <dbReference type="Pfam" id="PF13462"/>
    </source>
</evidence>
<reference evidence="3 4" key="1">
    <citation type="submission" date="2020-04" db="EMBL/GenBank/DDBJ databases">
        <title>Complete genome of a Psychrophilic, Marine, Gas Vacuolate Bacterium Polaromonas vacuolata KCTC 22033T.</title>
        <authorList>
            <person name="Hwang K."/>
            <person name="Kim K.M."/>
        </authorList>
    </citation>
    <scope>NUCLEOTIDE SEQUENCE [LARGE SCALE GENOMIC DNA]</scope>
    <source>
        <strain evidence="3 4">KCTC 22033</strain>
    </source>
</reference>
<organism evidence="3 4">
    <name type="scientific">Polaromonas vacuolata</name>
    <dbReference type="NCBI Taxonomy" id="37448"/>
    <lineage>
        <taxon>Bacteria</taxon>
        <taxon>Pseudomonadati</taxon>
        <taxon>Pseudomonadota</taxon>
        <taxon>Betaproteobacteria</taxon>
        <taxon>Burkholderiales</taxon>
        <taxon>Comamonadaceae</taxon>
        <taxon>Polaromonas</taxon>
    </lineage>
</organism>
<accession>A0A6H2H9Q0</accession>
<dbReference type="PANTHER" id="PTHR13887:SF55">
    <property type="entry name" value="SLR0313 PROTEIN"/>
    <property type="match status" value="1"/>
</dbReference>
<keyword evidence="4" id="KW-1185">Reference proteome</keyword>
<dbReference type="PANTHER" id="PTHR13887">
    <property type="entry name" value="GLUTATHIONE S-TRANSFERASE KAPPA"/>
    <property type="match status" value="1"/>
</dbReference>
<evidence type="ECO:0000313" key="4">
    <source>
        <dbReference type="Proteomes" id="UP000502041"/>
    </source>
</evidence>
<evidence type="ECO:0000313" key="3">
    <source>
        <dbReference type="EMBL" id="QJC56497.1"/>
    </source>
</evidence>
<dbReference type="SUPFAM" id="SSF52833">
    <property type="entry name" value="Thioredoxin-like"/>
    <property type="match status" value="1"/>
</dbReference>
<dbReference type="Pfam" id="PF13462">
    <property type="entry name" value="Thioredoxin_4"/>
    <property type="match status" value="1"/>
</dbReference>
<name>A0A6H2H9Q0_9BURK</name>
<feature type="domain" description="Thioredoxin-like fold" evidence="2">
    <location>
        <begin position="11"/>
        <end position="170"/>
    </location>
</feature>